<accession>A0A075R2J0</accession>
<evidence type="ECO:0000313" key="1">
    <source>
        <dbReference type="EMBL" id="AIG26084.1"/>
    </source>
</evidence>
<keyword evidence="2" id="KW-1185">Reference proteome</keyword>
<dbReference type="eggNOG" id="COG0332">
    <property type="taxonomic scope" value="Bacteria"/>
</dbReference>
<dbReference type="InterPro" id="IPR038369">
    <property type="entry name" value="SpoVAD_sf"/>
</dbReference>
<organism evidence="1 2">
    <name type="scientific">Brevibacillus laterosporus LMG 15441</name>
    <dbReference type="NCBI Taxonomy" id="1042163"/>
    <lineage>
        <taxon>Bacteria</taxon>
        <taxon>Bacillati</taxon>
        <taxon>Bacillota</taxon>
        <taxon>Bacilli</taxon>
        <taxon>Bacillales</taxon>
        <taxon>Paenibacillaceae</taxon>
        <taxon>Brevibacillus</taxon>
    </lineage>
</organism>
<dbReference type="PIRSF" id="PIRSF011570">
    <property type="entry name" value="SpoVAD"/>
    <property type="match status" value="1"/>
</dbReference>
<dbReference type="InterPro" id="IPR016039">
    <property type="entry name" value="Thiolase-like"/>
</dbReference>
<dbReference type="KEGG" id="blr:BRLA_c017600"/>
<dbReference type="GO" id="GO:0016746">
    <property type="term" value="F:acyltransferase activity"/>
    <property type="evidence" value="ECO:0007669"/>
    <property type="project" value="InterPro"/>
</dbReference>
<dbReference type="NCBIfam" id="TIGR02845">
    <property type="entry name" value="spore_V_AD"/>
    <property type="match status" value="1"/>
</dbReference>
<proteinExistence type="predicted"/>
<dbReference type="STRING" id="1042163.BRLA_c017600"/>
<name>A0A075R2J0_BRELA</name>
<dbReference type="NCBIfam" id="NF009069">
    <property type="entry name" value="PRK12404.1"/>
    <property type="match status" value="1"/>
</dbReference>
<dbReference type="Proteomes" id="UP000005850">
    <property type="component" value="Chromosome"/>
</dbReference>
<sequence>MSTATKGKNRVSQQTWRFNEDVRIQGSAVVVGPKEAEGPLKDLFDKSYDDMYAGQDSWEKAEKKLMEDAITFAIKKANLKKNQIDQIIAGDLLNQNITVSFTAEKMQFPTLGMYGACSSSMLTLSTATALVNARYSNYIVAACSSHNATAERQFRYPTEYGGQKPPHSQVTVTGAGAAVVGIGGKGPRITYSTVGKVIDMGITDPFAMGAAMAPAAVSTIATHFIDTGRSPSDYDLIVTGDLGSVGYAICKDMLAKEGYNVEGVYNDCGLMIYPLDEEVFAGASGCASSASVTYSYIMKQLQSGELKKVLVCATGALLSPTSTQQGNSIPCIAHAVAFEGGE</sequence>
<dbReference type="Pfam" id="PF07451">
    <property type="entry name" value="SpoVAD"/>
    <property type="match status" value="1"/>
</dbReference>
<evidence type="ECO:0000313" key="2">
    <source>
        <dbReference type="Proteomes" id="UP000005850"/>
    </source>
</evidence>
<gene>
    <name evidence="1" type="primary">spoVAD_1</name>
    <name evidence="1" type="ORF">BRLA_c017600</name>
</gene>
<dbReference type="InterPro" id="IPR010894">
    <property type="entry name" value="SpoVAD"/>
</dbReference>
<dbReference type="SUPFAM" id="SSF53901">
    <property type="entry name" value="Thiolase-like"/>
    <property type="match status" value="1"/>
</dbReference>
<dbReference type="Gene3D" id="3.40.47.40">
    <property type="entry name" value="Stage V sporulation protein AD"/>
    <property type="match status" value="1"/>
</dbReference>
<dbReference type="RefSeq" id="WP_003337794.1">
    <property type="nucleotide sequence ID" value="NZ_CP007806.1"/>
</dbReference>
<dbReference type="EMBL" id="CP007806">
    <property type="protein sequence ID" value="AIG26084.1"/>
    <property type="molecule type" value="Genomic_DNA"/>
</dbReference>
<dbReference type="HOGENOM" id="CLU_048574_0_0_9"/>
<protein>
    <submittedName>
        <fullName evidence="1">Stage V sporulation protein AD</fullName>
    </submittedName>
</protein>
<dbReference type="AlphaFoldDB" id="A0A075R2J0"/>
<reference evidence="1 2" key="1">
    <citation type="journal article" date="2011" name="J. Bacteriol.">
        <title>Genome sequence of Brevibacillus laterosporus LMG 15441, a pathogen of invertebrates.</title>
        <authorList>
            <person name="Djukic M."/>
            <person name="Poehlein A."/>
            <person name="Thurmer A."/>
            <person name="Daniel R."/>
        </authorList>
    </citation>
    <scope>NUCLEOTIDE SEQUENCE [LARGE SCALE GENOMIC DNA]</scope>
    <source>
        <strain evidence="1 2">LMG 15441</strain>
    </source>
</reference>
<dbReference type="NCBIfam" id="NF006160">
    <property type="entry name" value="PRK08304.1"/>
    <property type="match status" value="1"/>
</dbReference>